<sequence length="59" mass="6303">MVVPAQVFVGCCSCLGIHWLSGHCGCVPVLISCLVLSVYWPTLLVKSNGQGWVRVLLGC</sequence>
<dbReference type="AlphaFoldDB" id="A0AAD9J941"/>
<proteinExistence type="predicted"/>
<comment type="caution">
    <text evidence="1">The sequence shown here is derived from an EMBL/GenBank/DDBJ whole genome shotgun (WGS) entry which is preliminary data.</text>
</comment>
<dbReference type="EMBL" id="JAODUO010003126">
    <property type="protein sequence ID" value="KAK2148789.1"/>
    <property type="molecule type" value="Genomic_DNA"/>
</dbReference>
<protein>
    <submittedName>
        <fullName evidence="1">Uncharacterized protein</fullName>
    </submittedName>
</protein>
<reference evidence="1" key="1">
    <citation type="journal article" date="2023" name="Mol. Biol. Evol.">
        <title>Third-Generation Sequencing Reveals the Adaptive Role of the Epigenome in Three Deep-Sea Polychaetes.</title>
        <authorList>
            <person name="Perez M."/>
            <person name="Aroh O."/>
            <person name="Sun Y."/>
            <person name="Lan Y."/>
            <person name="Juniper S.K."/>
            <person name="Young C.R."/>
            <person name="Angers B."/>
            <person name="Qian P.Y."/>
        </authorList>
    </citation>
    <scope>NUCLEOTIDE SEQUENCE</scope>
    <source>
        <strain evidence="1">R07B-5</strain>
    </source>
</reference>
<name>A0AAD9J941_RIDPI</name>
<keyword evidence="2" id="KW-1185">Reference proteome</keyword>
<accession>A0AAD9J941</accession>
<evidence type="ECO:0000313" key="1">
    <source>
        <dbReference type="EMBL" id="KAK2148789.1"/>
    </source>
</evidence>
<evidence type="ECO:0000313" key="2">
    <source>
        <dbReference type="Proteomes" id="UP001209878"/>
    </source>
</evidence>
<gene>
    <name evidence="1" type="ORF">NP493_3145g00000</name>
</gene>
<dbReference type="Proteomes" id="UP001209878">
    <property type="component" value="Unassembled WGS sequence"/>
</dbReference>
<organism evidence="1 2">
    <name type="scientific">Ridgeia piscesae</name>
    <name type="common">Tubeworm</name>
    <dbReference type="NCBI Taxonomy" id="27915"/>
    <lineage>
        <taxon>Eukaryota</taxon>
        <taxon>Metazoa</taxon>
        <taxon>Spiralia</taxon>
        <taxon>Lophotrochozoa</taxon>
        <taxon>Annelida</taxon>
        <taxon>Polychaeta</taxon>
        <taxon>Sedentaria</taxon>
        <taxon>Canalipalpata</taxon>
        <taxon>Sabellida</taxon>
        <taxon>Siboglinidae</taxon>
        <taxon>Ridgeia</taxon>
    </lineage>
</organism>